<evidence type="ECO:0000313" key="2">
    <source>
        <dbReference type="EMBL" id="KAD6454871.1"/>
    </source>
</evidence>
<proteinExistence type="predicted"/>
<dbReference type="EMBL" id="SZYD01000004">
    <property type="protein sequence ID" value="KAD6454871.1"/>
    <property type="molecule type" value="Genomic_DNA"/>
</dbReference>
<gene>
    <name evidence="2" type="ORF">E3N88_09577</name>
</gene>
<feature type="region of interest" description="Disordered" evidence="1">
    <location>
        <begin position="41"/>
        <end position="61"/>
    </location>
</feature>
<evidence type="ECO:0000313" key="3">
    <source>
        <dbReference type="Proteomes" id="UP000326396"/>
    </source>
</evidence>
<reference evidence="2 3" key="1">
    <citation type="submission" date="2019-05" db="EMBL/GenBank/DDBJ databases">
        <title>Mikania micrantha, genome provides insights into the molecular mechanism of rapid growth.</title>
        <authorList>
            <person name="Liu B."/>
        </authorList>
    </citation>
    <scope>NUCLEOTIDE SEQUENCE [LARGE SCALE GENOMIC DNA]</scope>
    <source>
        <strain evidence="2">NLD-2019</strain>
        <tissue evidence="2">Leaf</tissue>
    </source>
</reference>
<comment type="caution">
    <text evidence="2">The sequence shown here is derived from an EMBL/GenBank/DDBJ whole genome shotgun (WGS) entry which is preliminary data.</text>
</comment>
<accession>A0A5N6PLE5</accession>
<dbReference type="AlphaFoldDB" id="A0A5N6PLE5"/>
<evidence type="ECO:0000256" key="1">
    <source>
        <dbReference type="SAM" id="MobiDB-lite"/>
    </source>
</evidence>
<organism evidence="2 3">
    <name type="scientific">Mikania micrantha</name>
    <name type="common">bitter vine</name>
    <dbReference type="NCBI Taxonomy" id="192012"/>
    <lineage>
        <taxon>Eukaryota</taxon>
        <taxon>Viridiplantae</taxon>
        <taxon>Streptophyta</taxon>
        <taxon>Embryophyta</taxon>
        <taxon>Tracheophyta</taxon>
        <taxon>Spermatophyta</taxon>
        <taxon>Magnoliopsida</taxon>
        <taxon>eudicotyledons</taxon>
        <taxon>Gunneridae</taxon>
        <taxon>Pentapetalae</taxon>
        <taxon>asterids</taxon>
        <taxon>campanulids</taxon>
        <taxon>Asterales</taxon>
        <taxon>Asteraceae</taxon>
        <taxon>Asteroideae</taxon>
        <taxon>Heliantheae alliance</taxon>
        <taxon>Eupatorieae</taxon>
        <taxon>Mikania</taxon>
    </lineage>
</organism>
<protein>
    <submittedName>
        <fullName evidence="2">Uncharacterized protein</fullName>
    </submittedName>
</protein>
<dbReference type="Proteomes" id="UP000326396">
    <property type="component" value="Linkage Group LG12"/>
</dbReference>
<feature type="compositionally biased region" description="Polar residues" evidence="1">
    <location>
        <begin position="46"/>
        <end position="60"/>
    </location>
</feature>
<name>A0A5N6PLE5_9ASTR</name>
<sequence>MIIDLVFDIGNNSRGVDFGVHRKLTGRGKIHSQRGHAFFLLPEPDSTGSTPQRTPPSVETNYDKPHSSILLFFSNGGATVSGYDLEANRSHTVPSSSKSGKKTHAPSIGLPALRTGISWPTF</sequence>
<keyword evidence="3" id="KW-1185">Reference proteome</keyword>
<feature type="region of interest" description="Disordered" evidence="1">
    <location>
        <begin position="89"/>
        <end position="109"/>
    </location>
</feature>